<organism evidence="1 2">
    <name type="scientific">Cetobacterium somerae ATCC BAA-474</name>
    <dbReference type="NCBI Taxonomy" id="1319815"/>
    <lineage>
        <taxon>Bacteria</taxon>
        <taxon>Fusobacteriati</taxon>
        <taxon>Fusobacteriota</taxon>
        <taxon>Fusobacteriia</taxon>
        <taxon>Fusobacteriales</taxon>
        <taxon>Fusobacteriaceae</taxon>
        <taxon>Cetobacterium</taxon>
    </lineage>
</organism>
<dbReference type="InterPro" id="IPR043128">
    <property type="entry name" value="Rev_trsase/Diguanyl_cyclase"/>
</dbReference>
<comment type="caution">
    <text evidence="1">The sequence shown here is derived from an EMBL/GenBank/DDBJ whole genome shotgun (WGS) entry which is preliminary data.</text>
</comment>
<reference evidence="1 2" key="1">
    <citation type="submission" date="2013-08" db="EMBL/GenBank/DDBJ databases">
        <authorList>
            <person name="Weinstock G."/>
            <person name="Sodergren E."/>
            <person name="Wylie T."/>
            <person name="Fulton L."/>
            <person name="Fulton R."/>
            <person name="Fronick C."/>
            <person name="O'Laughlin M."/>
            <person name="Godfrey J."/>
            <person name="Miner T."/>
            <person name="Herter B."/>
            <person name="Appelbaum E."/>
            <person name="Cordes M."/>
            <person name="Lek S."/>
            <person name="Wollam A."/>
            <person name="Pepin K.H."/>
            <person name="Palsikar V.B."/>
            <person name="Mitreva M."/>
            <person name="Wilson R.K."/>
        </authorList>
    </citation>
    <scope>NUCLEOTIDE SEQUENCE [LARGE SCALE GENOMIC DNA]</scope>
    <source>
        <strain evidence="1 2">ATCC BAA-474</strain>
    </source>
</reference>
<keyword evidence="2" id="KW-1185">Reference proteome</keyword>
<evidence type="ECO:0000313" key="1">
    <source>
        <dbReference type="EMBL" id="ERT69360.1"/>
    </source>
</evidence>
<evidence type="ECO:0008006" key="3">
    <source>
        <dbReference type="Google" id="ProtNLM"/>
    </source>
</evidence>
<dbReference type="eggNOG" id="COG0126">
    <property type="taxonomic scope" value="Bacteria"/>
</dbReference>
<evidence type="ECO:0000313" key="2">
    <source>
        <dbReference type="Proteomes" id="UP000017081"/>
    </source>
</evidence>
<dbReference type="RefSeq" id="WP_023050268.1">
    <property type="nucleotide sequence ID" value="NZ_CP173065.2"/>
</dbReference>
<dbReference type="STRING" id="1319815.HMPREF0202_00722"/>
<accession>U7VCV3</accession>
<dbReference type="Gene3D" id="3.30.70.270">
    <property type="match status" value="1"/>
</dbReference>
<name>U7VCV3_9FUSO</name>
<gene>
    <name evidence="1" type="ORF">HMPREF0202_00722</name>
</gene>
<dbReference type="Proteomes" id="UP000017081">
    <property type="component" value="Unassembled WGS sequence"/>
</dbReference>
<dbReference type="HOGENOM" id="CLU_046979_3_1_0"/>
<dbReference type="EMBL" id="AXZF01000028">
    <property type="protein sequence ID" value="ERT69360.1"/>
    <property type="molecule type" value="Genomic_DNA"/>
</dbReference>
<sequence>MKIAIIGYPDSVKKILKTLEPQYSHIRFLPYEIKQLRDSVENLKDLKGRVDGVFSTGIGVHSEIVSKLGLNVPMVYSNREAGSILKALWEVRENYPNINNLKVGFDIVEKDVLLDTLDEFGITLDRVDVQEYEEDKTELDFLDEHIKNLSKGEVHCILTAFGYVYDYFKSKKKPVYRLQSTKNEISNQMKALLKDIKINENFKNRIGIKIVKIIKKHKKDELENDRAVFKANLNDIFLKYSKNIHGNYQEFSEDEYIFFTTQKILETKENEVNFLKLVNEIYMLGAKVAVGIGYAENIQGATINARKALNISLVNDKGEIFLFSDNKIRGPLYKKTRFDYSTKISENFEKEAKKIGITPKYLSKIRALHETFGKKEFTSKELSEILEITERSVNRIIKPIITSGYAEIIEYEVCTSAGRPRRVVRFNF</sequence>
<proteinExistence type="predicted"/>
<protein>
    <recommendedName>
        <fullName evidence="3">Helix-turn-helix type 11 domain-containing protein</fullName>
    </recommendedName>
</protein>
<dbReference type="AlphaFoldDB" id="U7VCV3"/>